<feature type="region of interest" description="Disordered" evidence="6">
    <location>
        <begin position="280"/>
        <end position="301"/>
    </location>
</feature>
<sequence>MNTVITEQPPKIDFNFYEQPSTISFFDAIAADLRNDLGSIGVDAQFTAPELAYFTARFLQFQQDALQLNKDQNRPLPARIPTRFFKVETLAKPSPLYTILQAAYTYQSDKDISDWQFDAPEERDIYLELVRVITKQLIQDGFYMPPVVAFDETVTNKADIEEWSRIVIALGGKVVDVIPSATHIVYNNVEPVYNNEKRLFYVEEQQNGKALIHYIGLPESYNTWAVETSQGQVPKPDLQSPWHVRATWILDSYKYNEWMSPIDYDYSEKHLHRKRSADEAASMLDTNNPYKKVKAPSSEPTAIQGVKTEGVTPMIEDTNTTAQIPSSPEPTAKIENQEPVIQAPLLPVNLSDIPLPEDDPQRYLTIQSHEIIIPSYAAWFDITVINIIESRALPEFFNDRNKSKTPTVYKNYRDFMVNTYRMNPVEYLTITACRRNLTGDVCAILRVHSFLEQWGLINYQVDPEAKTSSLSPPFDTQFKVVIDKVNDKPFNAEVQEEDKALEAKKEPIATHYTFGQEVRAQKCSSCETECSTEQFCSTTQPNFYLCRSCFVAGKYPIEQKSGNFVLEKIDKENGHDIDEDAWDEKEESLLREGLKLYQDNWEKISEHVETRTHDECILHYLQLPQNDPFDDTEIEKLGLLQYDSAQHRENPIMAAVAFLASAVGPKVAAAAGHIDVEKFDSEIMIEVEAEEVVESKEDNKKMEDLETQEEEKDAQTEEKEEENKKNDGDDKAPGDKAAEISPAAEEEKPARSEKEENELCNLTNTLIRFKLAQYEQQTSHYDALENVVDEQKRLLEKEKRQLEHDQSSLKKKILSIQLEMVKRGSSATAIANSITPAQLQQQLAGASPSLFLNGQPQLQQQQQQQPHPQQAQHPQQPQQQQQTPQVLQQLQQQHQLRMQMQLQQQQQQQQQQQFQQQQAQQQQRQTGSQGFNNLMSL</sequence>
<protein>
    <submittedName>
        <fullName evidence="11">Uncharacterized protein</fullName>
    </submittedName>
</protein>
<dbReference type="InterPro" id="IPR032450">
    <property type="entry name" value="SMARCC_N"/>
</dbReference>
<feature type="compositionally biased region" description="Polar residues" evidence="6">
    <location>
        <begin position="926"/>
        <end position="937"/>
    </location>
</feature>
<keyword evidence="2" id="KW-0238">DNA-binding</keyword>
<reference evidence="11 12" key="1">
    <citation type="submission" date="2022-11" db="EMBL/GenBank/DDBJ databases">
        <title>Mucor velutinosus strain NIH1002 WGS.</title>
        <authorList>
            <person name="Subramanian P."/>
            <person name="Mullikin J.C."/>
            <person name="Segre J.A."/>
            <person name="Zelazny A.M."/>
        </authorList>
    </citation>
    <scope>NUCLEOTIDE SEQUENCE [LARGE SCALE GENOMIC DNA]</scope>
    <source>
        <strain evidence="11 12">NIH1002</strain>
    </source>
</reference>
<evidence type="ECO:0000259" key="7">
    <source>
        <dbReference type="PROSITE" id="PS50090"/>
    </source>
</evidence>
<evidence type="ECO:0000259" key="8">
    <source>
        <dbReference type="PROSITE" id="PS50934"/>
    </source>
</evidence>
<comment type="caution">
    <text evidence="11">The sequence shown here is derived from an EMBL/GenBank/DDBJ whole genome shotgun (WGS) entry which is preliminary data.</text>
</comment>
<gene>
    <name evidence="11" type="ORF">ATC70_009086</name>
</gene>
<dbReference type="Pfam" id="PF04433">
    <property type="entry name" value="SWIRM"/>
    <property type="match status" value="1"/>
</dbReference>
<evidence type="ECO:0000256" key="4">
    <source>
        <dbReference type="ARBA" id="ARBA00023242"/>
    </source>
</evidence>
<dbReference type="InterPro" id="IPR007526">
    <property type="entry name" value="SWIRM"/>
</dbReference>
<dbReference type="PANTHER" id="PTHR12802">
    <property type="entry name" value="SWI/SNF COMPLEX-RELATED"/>
    <property type="match status" value="1"/>
</dbReference>
<keyword evidence="1" id="KW-0805">Transcription regulation</keyword>
<feature type="region of interest" description="Disordered" evidence="6">
    <location>
        <begin position="693"/>
        <end position="757"/>
    </location>
</feature>
<evidence type="ECO:0000259" key="9">
    <source>
        <dbReference type="PROSITE" id="PS51293"/>
    </source>
</evidence>
<feature type="compositionally biased region" description="Basic and acidic residues" evidence="6">
    <location>
        <begin position="745"/>
        <end position="754"/>
    </location>
</feature>
<dbReference type="PROSITE" id="PS50090">
    <property type="entry name" value="MYB_LIKE"/>
    <property type="match status" value="1"/>
</dbReference>
<feature type="compositionally biased region" description="Low complexity" evidence="6">
    <location>
        <begin position="913"/>
        <end position="925"/>
    </location>
</feature>
<dbReference type="Gene3D" id="1.10.10.10">
    <property type="entry name" value="Winged helix-like DNA-binding domain superfamily/Winged helix DNA-binding domain"/>
    <property type="match status" value="1"/>
</dbReference>
<accession>A0AAN7DKW5</accession>
<feature type="region of interest" description="Disordered" evidence="6">
    <location>
        <begin position="913"/>
        <end position="937"/>
    </location>
</feature>
<dbReference type="Pfam" id="PF16496">
    <property type="entry name" value="SWIRM-assoc_2"/>
    <property type="match status" value="1"/>
</dbReference>
<keyword evidence="4" id="KW-0539">Nucleus</keyword>
<feature type="domain" description="SANT" evidence="9">
    <location>
        <begin position="577"/>
        <end position="628"/>
    </location>
</feature>
<keyword evidence="3" id="KW-0804">Transcription</keyword>
<dbReference type="CDD" id="cd00167">
    <property type="entry name" value="SANT"/>
    <property type="match status" value="1"/>
</dbReference>
<dbReference type="Gene3D" id="1.10.10.60">
    <property type="entry name" value="Homeodomain-like"/>
    <property type="match status" value="1"/>
</dbReference>
<organism evidence="11 12">
    <name type="scientific">Mucor velutinosus</name>
    <dbReference type="NCBI Taxonomy" id="708070"/>
    <lineage>
        <taxon>Eukaryota</taxon>
        <taxon>Fungi</taxon>
        <taxon>Fungi incertae sedis</taxon>
        <taxon>Mucoromycota</taxon>
        <taxon>Mucoromycotina</taxon>
        <taxon>Mucoromycetes</taxon>
        <taxon>Mucorales</taxon>
        <taxon>Mucorineae</taxon>
        <taxon>Mucoraceae</taxon>
        <taxon>Mucor</taxon>
    </lineage>
</organism>
<dbReference type="InterPro" id="IPR049898">
    <property type="entry name" value="MARR_BRCT_CHROMO"/>
</dbReference>
<dbReference type="Gene3D" id="3.40.50.10190">
    <property type="entry name" value="BRCT domain"/>
    <property type="match status" value="1"/>
</dbReference>
<dbReference type="GO" id="GO:0045893">
    <property type="term" value="P:positive regulation of DNA-templated transcription"/>
    <property type="evidence" value="ECO:0007669"/>
    <property type="project" value="TreeGrafter"/>
</dbReference>
<dbReference type="GO" id="GO:0042393">
    <property type="term" value="F:histone binding"/>
    <property type="evidence" value="ECO:0007669"/>
    <property type="project" value="TreeGrafter"/>
</dbReference>
<dbReference type="PROSITE" id="PS52032">
    <property type="entry name" value="MARR_BRCT_CHROMO"/>
    <property type="match status" value="1"/>
</dbReference>
<keyword evidence="12" id="KW-1185">Reference proteome</keyword>
<evidence type="ECO:0000256" key="3">
    <source>
        <dbReference type="ARBA" id="ARBA00023163"/>
    </source>
</evidence>
<evidence type="ECO:0000259" key="10">
    <source>
        <dbReference type="PROSITE" id="PS52032"/>
    </source>
</evidence>
<dbReference type="FunFam" id="1.10.10.10:FF:000020">
    <property type="entry name" value="SWI/SNF complex subunit SMARCC2 isoform c"/>
    <property type="match status" value="1"/>
</dbReference>
<dbReference type="FunFam" id="1.10.10.60:FF:000014">
    <property type="entry name" value="SWI/SNF complex subunit SMARCC2 isoform C"/>
    <property type="match status" value="1"/>
</dbReference>
<dbReference type="GeneID" id="89952772"/>
<proteinExistence type="predicted"/>
<dbReference type="Proteomes" id="UP001304243">
    <property type="component" value="Unassembled WGS sequence"/>
</dbReference>
<feature type="compositionally biased region" description="Basic and acidic residues" evidence="6">
    <location>
        <begin position="693"/>
        <end position="704"/>
    </location>
</feature>
<dbReference type="InterPro" id="IPR036388">
    <property type="entry name" value="WH-like_DNA-bd_sf"/>
</dbReference>
<dbReference type="RefSeq" id="XP_064685528.1">
    <property type="nucleotide sequence ID" value="XM_064828326.1"/>
</dbReference>
<evidence type="ECO:0000313" key="12">
    <source>
        <dbReference type="Proteomes" id="UP001304243"/>
    </source>
</evidence>
<dbReference type="SUPFAM" id="SSF52113">
    <property type="entry name" value="BRCT domain"/>
    <property type="match status" value="1"/>
</dbReference>
<dbReference type="InterPro" id="IPR017884">
    <property type="entry name" value="SANT_dom"/>
</dbReference>
<feature type="domain" description="Chromo" evidence="10">
    <location>
        <begin position="2"/>
        <end position="283"/>
    </location>
</feature>
<dbReference type="GO" id="GO:0003677">
    <property type="term" value="F:DNA binding"/>
    <property type="evidence" value="ECO:0007669"/>
    <property type="project" value="UniProtKB-KW"/>
</dbReference>
<evidence type="ECO:0000313" key="11">
    <source>
        <dbReference type="EMBL" id="KAK4518862.1"/>
    </source>
</evidence>
<feature type="coiled-coil region" evidence="5">
    <location>
        <begin position="781"/>
        <end position="812"/>
    </location>
</feature>
<evidence type="ECO:0000256" key="1">
    <source>
        <dbReference type="ARBA" id="ARBA00023015"/>
    </source>
</evidence>
<dbReference type="EMBL" id="JASEJX010000012">
    <property type="protein sequence ID" value="KAK4518862.1"/>
    <property type="molecule type" value="Genomic_DNA"/>
</dbReference>
<dbReference type="PROSITE" id="PS50934">
    <property type="entry name" value="SWIRM"/>
    <property type="match status" value="1"/>
</dbReference>
<evidence type="ECO:0000256" key="6">
    <source>
        <dbReference type="SAM" id="MobiDB-lite"/>
    </source>
</evidence>
<dbReference type="Pfam" id="PF00249">
    <property type="entry name" value="Myb_DNA-binding"/>
    <property type="match status" value="1"/>
</dbReference>
<dbReference type="PANTHER" id="PTHR12802:SF41">
    <property type="entry name" value="BRAHMA ASSOCIATED PROTEIN 155 KDA"/>
    <property type="match status" value="1"/>
</dbReference>
<dbReference type="InterPro" id="IPR001005">
    <property type="entry name" value="SANT/Myb"/>
</dbReference>
<dbReference type="PROSITE" id="PS51293">
    <property type="entry name" value="SANT"/>
    <property type="match status" value="1"/>
</dbReference>
<dbReference type="SMART" id="SM00717">
    <property type="entry name" value="SANT"/>
    <property type="match status" value="1"/>
</dbReference>
<feature type="domain" description="Myb-like" evidence="7">
    <location>
        <begin position="574"/>
        <end position="624"/>
    </location>
</feature>
<dbReference type="GO" id="GO:0016514">
    <property type="term" value="C:SWI/SNF complex"/>
    <property type="evidence" value="ECO:0007669"/>
    <property type="project" value="TreeGrafter"/>
</dbReference>
<evidence type="ECO:0000256" key="5">
    <source>
        <dbReference type="SAM" id="Coils"/>
    </source>
</evidence>
<dbReference type="InterPro" id="IPR036420">
    <property type="entry name" value="BRCT_dom_sf"/>
</dbReference>
<dbReference type="AlphaFoldDB" id="A0AAN7DKW5"/>
<feature type="region of interest" description="Disordered" evidence="6">
    <location>
        <begin position="855"/>
        <end position="887"/>
    </location>
</feature>
<evidence type="ECO:0000256" key="2">
    <source>
        <dbReference type="ARBA" id="ARBA00023125"/>
    </source>
</evidence>
<dbReference type="SUPFAM" id="SSF46689">
    <property type="entry name" value="Homeodomain-like"/>
    <property type="match status" value="2"/>
</dbReference>
<feature type="domain" description="SWIRM" evidence="8">
    <location>
        <begin position="371"/>
        <end position="468"/>
    </location>
</feature>
<keyword evidence="5" id="KW-0175">Coiled coil</keyword>
<dbReference type="InterPro" id="IPR009057">
    <property type="entry name" value="Homeodomain-like_sf"/>
</dbReference>
<name>A0AAN7DKW5_9FUNG</name>
<feature type="compositionally biased region" description="Basic and acidic residues" evidence="6">
    <location>
        <begin position="713"/>
        <end position="738"/>
    </location>
</feature>